<keyword evidence="17" id="KW-1185">Reference proteome</keyword>
<dbReference type="InterPro" id="IPR021109">
    <property type="entry name" value="Peptidase_aspartic_dom_sf"/>
</dbReference>
<dbReference type="EMBL" id="JAJJMB010009426">
    <property type="protein sequence ID" value="KAI3914010.1"/>
    <property type="molecule type" value="Genomic_DNA"/>
</dbReference>
<feature type="signal peptide" evidence="14">
    <location>
        <begin position="1"/>
        <end position="30"/>
    </location>
</feature>
<feature type="active site" evidence="11">
    <location>
        <position position="131"/>
    </location>
</feature>
<proteinExistence type="inferred from homology"/>
<keyword evidence="4 12" id="KW-0645">Protease</keyword>
<evidence type="ECO:0000256" key="6">
    <source>
        <dbReference type="ARBA" id="ARBA00022750"/>
    </source>
</evidence>
<evidence type="ECO:0000313" key="17">
    <source>
        <dbReference type="Proteomes" id="UP001202328"/>
    </source>
</evidence>
<reference evidence="16" key="1">
    <citation type="submission" date="2022-04" db="EMBL/GenBank/DDBJ databases">
        <title>A functionally conserved STORR gene fusion in Papaver species that diverged 16.8 million years ago.</title>
        <authorList>
            <person name="Catania T."/>
        </authorList>
    </citation>
    <scope>NUCLEOTIDE SEQUENCE</scope>
    <source>
        <strain evidence="16">S-188037</strain>
    </source>
</reference>
<feature type="domain" description="Peptidase A1" evidence="15">
    <location>
        <begin position="113"/>
        <end position="453"/>
    </location>
</feature>
<dbReference type="SUPFAM" id="SSF50630">
    <property type="entry name" value="Acid proteases"/>
    <property type="match status" value="1"/>
</dbReference>
<evidence type="ECO:0000256" key="9">
    <source>
        <dbReference type="ARBA" id="ARBA00023180"/>
    </source>
</evidence>
<dbReference type="GO" id="GO:0005886">
    <property type="term" value="C:plasma membrane"/>
    <property type="evidence" value="ECO:0007669"/>
    <property type="project" value="UniProtKB-SubCell"/>
</dbReference>
<keyword evidence="5 14" id="KW-0732">Signal</keyword>
<organism evidence="16 17">
    <name type="scientific">Papaver atlanticum</name>
    <dbReference type="NCBI Taxonomy" id="357466"/>
    <lineage>
        <taxon>Eukaryota</taxon>
        <taxon>Viridiplantae</taxon>
        <taxon>Streptophyta</taxon>
        <taxon>Embryophyta</taxon>
        <taxon>Tracheophyta</taxon>
        <taxon>Spermatophyta</taxon>
        <taxon>Magnoliopsida</taxon>
        <taxon>Ranunculales</taxon>
        <taxon>Papaveraceae</taxon>
        <taxon>Papaveroideae</taxon>
        <taxon>Papaver</taxon>
    </lineage>
</organism>
<dbReference type="Pfam" id="PF14543">
    <property type="entry name" value="TAXi_N"/>
    <property type="match status" value="1"/>
</dbReference>
<dbReference type="InterPro" id="IPR001969">
    <property type="entry name" value="Aspartic_peptidase_AS"/>
</dbReference>
<dbReference type="GO" id="GO:0006508">
    <property type="term" value="P:proteolysis"/>
    <property type="evidence" value="ECO:0007669"/>
    <property type="project" value="UniProtKB-KW"/>
</dbReference>
<keyword evidence="7 12" id="KW-0378">Hydrolase</keyword>
<evidence type="ECO:0000256" key="1">
    <source>
        <dbReference type="ARBA" id="ARBA00004193"/>
    </source>
</evidence>
<evidence type="ECO:0000256" key="7">
    <source>
        <dbReference type="ARBA" id="ARBA00022801"/>
    </source>
</evidence>
<protein>
    <recommendedName>
        <fullName evidence="15">Peptidase A1 domain-containing protein</fullName>
    </recommendedName>
</protein>
<dbReference type="PROSITE" id="PS00141">
    <property type="entry name" value="ASP_PROTEASE"/>
    <property type="match status" value="2"/>
</dbReference>
<dbReference type="GO" id="GO:0004190">
    <property type="term" value="F:aspartic-type endopeptidase activity"/>
    <property type="evidence" value="ECO:0007669"/>
    <property type="project" value="UniProtKB-KW"/>
</dbReference>
<dbReference type="Proteomes" id="UP001202328">
    <property type="component" value="Unassembled WGS sequence"/>
</dbReference>
<dbReference type="InterPro" id="IPR032861">
    <property type="entry name" value="TAXi_N"/>
</dbReference>
<evidence type="ECO:0000256" key="3">
    <source>
        <dbReference type="ARBA" id="ARBA00022475"/>
    </source>
</evidence>
<evidence type="ECO:0000313" key="16">
    <source>
        <dbReference type="EMBL" id="KAI3914010.1"/>
    </source>
</evidence>
<feature type="active site" evidence="11">
    <location>
        <position position="338"/>
    </location>
</feature>
<evidence type="ECO:0000256" key="8">
    <source>
        <dbReference type="ARBA" id="ARBA00023136"/>
    </source>
</evidence>
<dbReference type="AlphaFoldDB" id="A0AAD4SM47"/>
<keyword evidence="6 12" id="KW-0064">Aspartyl protease</keyword>
<evidence type="ECO:0000256" key="4">
    <source>
        <dbReference type="ARBA" id="ARBA00022670"/>
    </source>
</evidence>
<dbReference type="PROSITE" id="PS51767">
    <property type="entry name" value="PEPTIDASE_A1"/>
    <property type="match status" value="1"/>
</dbReference>
<evidence type="ECO:0000256" key="5">
    <source>
        <dbReference type="ARBA" id="ARBA00022729"/>
    </source>
</evidence>
<name>A0AAD4SM47_9MAGN</name>
<gene>
    <name evidence="16" type="ORF">MKW98_010822</name>
</gene>
<accession>A0AAD4SM47</accession>
<feature type="region of interest" description="Disordered" evidence="13">
    <location>
        <begin position="460"/>
        <end position="490"/>
    </location>
</feature>
<keyword evidence="3" id="KW-1003">Cell membrane</keyword>
<keyword evidence="10" id="KW-0449">Lipoprotein</keyword>
<evidence type="ECO:0000256" key="2">
    <source>
        <dbReference type="ARBA" id="ARBA00007447"/>
    </source>
</evidence>
<evidence type="ECO:0000256" key="10">
    <source>
        <dbReference type="ARBA" id="ARBA00023288"/>
    </source>
</evidence>
<dbReference type="InterPro" id="IPR033121">
    <property type="entry name" value="PEPTIDASE_A1"/>
</dbReference>
<evidence type="ECO:0000256" key="11">
    <source>
        <dbReference type="PIRSR" id="PIRSR601461-1"/>
    </source>
</evidence>
<dbReference type="PANTHER" id="PTHR13683:SF826">
    <property type="entry name" value="ASPARTYL PROTEASE FAMILY PROTEIN 1"/>
    <property type="match status" value="1"/>
</dbReference>
<dbReference type="PANTHER" id="PTHR13683">
    <property type="entry name" value="ASPARTYL PROTEASES"/>
    <property type="match status" value="1"/>
</dbReference>
<feature type="chain" id="PRO_5042275036" description="Peptidase A1 domain-containing protein" evidence="14">
    <location>
        <begin position="31"/>
        <end position="528"/>
    </location>
</feature>
<keyword evidence="9" id="KW-0325">Glycoprotein</keyword>
<dbReference type="InterPro" id="IPR001461">
    <property type="entry name" value="Aspartic_peptidase_A1"/>
</dbReference>
<dbReference type="FunFam" id="2.40.70.10:FF:000014">
    <property type="entry name" value="Aspartyl protease family protein 1"/>
    <property type="match status" value="1"/>
</dbReference>
<evidence type="ECO:0000256" key="13">
    <source>
        <dbReference type="SAM" id="MobiDB-lite"/>
    </source>
</evidence>
<keyword evidence="8" id="KW-0472">Membrane</keyword>
<comment type="caution">
    <text evidence="16">The sequence shown here is derived from an EMBL/GenBank/DDBJ whole genome shotgun (WGS) entry which is preliminary data.</text>
</comment>
<comment type="subcellular location">
    <subcellularLocation>
        <location evidence="1">Cell membrane</location>
        <topology evidence="1">Lipid-anchor</topology>
    </subcellularLocation>
</comment>
<sequence length="528" mass="57369">MASASTKSSVITLIIVFFLVYSPTVSYCNGFETFGYEIHHRFSDPVKGMMGVDDLPTVGSLEYYEAMVHRDKVFRGRGLAEKGGDDDDDVNKQLATFSGGNETFRLASLGFLHYANVSLGTPSLSFLVALDTGSDLFWVPCDCSNNCVRSLMTRSGAEINLSIYSSDSSSTSKDVSCNSSLCELQRECSEPSSQCPYKVLYLSNNTASSGILVEDVLHLTTDNHKPKTFDARITFGCGQVQTGSFLDGAAPNGLFGLGMDKTSVPSILSSKGLVADSFSMCFGPDGVGRISFGDKGSIDQEETPFNILKQQHPTYNVTVTQLSVENNLSDLDFNAIFDSGTSFTYLNDPAYTAICESFDSQAVHKRRSSDPRIPFEYCYDVSSNELLVPNVTLIMQGGSKFNVYEPIIVISNGASYAYCLGVVKSPTVNIIGQNFMTGQRIVFDREKMVLGWKASNCDEIVDPSTQPRNPRNSKESPPATAVQPRFTPGTPRIGLNSGAPQFSVSKPQSLYLLAASLLMLLLPILPIV</sequence>
<evidence type="ECO:0000256" key="14">
    <source>
        <dbReference type="SAM" id="SignalP"/>
    </source>
</evidence>
<evidence type="ECO:0000256" key="12">
    <source>
        <dbReference type="RuleBase" id="RU000454"/>
    </source>
</evidence>
<dbReference type="PRINTS" id="PR00792">
    <property type="entry name" value="PEPSIN"/>
</dbReference>
<dbReference type="FunFam" id="2.40.70.10:FF:000012">
    <property type="entry name" value="Aspartyl protease family protein 1"/>
    <property type="match status" value="1"/>
</dbReference>
<evidence type="ECO:0000259" key="15">
    <source>
        <dbReference type="PROSITE" id="PS51767"/>
    </source>
</evidence>
<dbReference type="Pfam" id="PF14541">
    <property type="entry name" value="TAXi_C"/>
    <property type="match status" value="1"/>
</dbReference>
<dbReference type="InterPro" id="IPR032799">
    <property type="entry name" value="TAXi_C"/>
</dbReference>
<comment type="similarity">
    <text evidence="2 12">Belongs to the peptidase A1 family.</text>
</comment>
<dbReference type="Gene3D" id="2.40.70.10">
    <property type="entry name" value="Acid Proteases"/>
    <property type="match status" value="2"/>
</dbReference>